<dbReference type="GO" id="GO:0004672">
    <property type="term" value="F:protein kinase activity"/>
    <property type="evidence" value="ECO:0007669"/>
    <property type="project" value="InterPro"/>
</dbReference>
<keyword evidence="4" id="KW-1185">Reference proteome</keyword>
<feature type="domain" description="Protein kinase" evidence="2">
    <location>
        <begin position="93"/>
        <end position="407"/>
    </location>
</feature>
<accession>A0A9P5U5G7</accession>
<proteinExistence type="predicted"/>
<dbReference type="InterPro" id="IPR040976">
    <property type="entry name" value="Pkinase_fungal"/>
</dbReference>
<evidence type="ECO:0000256" key="1">
    <source>
        <dbReference type="SAM" id="MobiDB-lite"/>
    </source>
</evidence>
<sequence>MYRTSPETLGIISNFDAPFMCDPATLLNSEIKEKAAQPGKEKTVALPPGAKTETAGHDKLFPQVPSKDILHGCTYTFEYKDKSRKVKFGKVLFRPHGILGRGTLVVEVTCCCNDDGCACAWKDLDLVMKLSFASNTRDPEVTFIQECMDIVARDPAHNWVLNHLPEVHATFSIPFGPGTVQGRLKEEFGDDYEERELHGSIQSRLYELMSLETSREFGQAIYDIVQCHEWVHEHARILHRDISLKNMMVRRASDGTKFGVLNDFDLALFVDRPKASPTSNHRTGTRPFMAHEQHDPDWKGPVLARHDLESFFYATLLLSCIYEKPGGKVVSSGAKTHYDTWLESGDDSLSSQKIRLLHKKHPWLRRIQWALRFGFVGREYFEVLSDEVDEDQMHELNKKLTFDDKTLNGKVTYDMMIMTMYTFNEVDLVTRSSKRQAFVDQFRLKWESQRKTRGF</sequence>
<dbReference type="Pfam" id="PF17667">
    <property type="entry name" value="Pkinase_fungal"/>
    <property type="match status" value="1"/>
</dbReference>
<evidence type="ECO:0000313" key="3">
    <source>
        <dbReference type="EMBL" id="KAF9066707.1"/>
    </source>
</evidence>
<gene>
    <name evidence="3" type="ORF">BDP27DRAFT_1330190</name>
</gene>
<dbReference type="PROSITE" id="PS50011">
    <property type="entry name" value="PROTEIN_KINASE_DOM"/>
    <property type="match status" value="1"/>
</dbReference>
<reference evidence="3" key="1">
    <citation type="submission" date="2020-11" db="EMBL/GenBank/DDBJ databases">
        <authorList>
            <consortium name="DOE Joint Genome Institute"/>
            <person name="Ahrendt S."/>
            <person name="Riley R."/>
            <person name="Andreopoulos W."/>
            <person name="Labutti K."/>
            <person name="Pangilinan J."/>
            <person name="Ruiz-Duenas F.J."/>
            <person name="Barrasa J.M."/>
            <person name="Sanchez-Garcia M."/>
            <person name="Camarero S."/>
            <person name="Miyauchi S."/>
            <person name="Serrano A."/>
            <person name="Linde D."/>
            <person name="Babiker R."/>
            <person name="Drula E."/>
            <person name="Ayuso-Fernandez I."/>
            <person name="Pacheco R."/>
            <person name="Padilla G."/>
            <person name="Ferreira P."/>
            <person name="Barriuso J."/>
            <person name="Kellner H."/>
            <person name="Castanera R."/>
            <person name="Alfaro M."/>
            <person name="Ramirez L."/>
            <person name="Pisabarro A.G."/>
            <person name="Kuo A."/>
            <person name="Tritt A."/>
            <person name="Lipzen A."/>
            <person name="He G."/>
            <person name="Yan M."/>
            <person name="Ng V."/>
            <person name="Cullen D."/>
            <person name="Martin F."/>
            <person name="Rosso M.-N."/>
            <person name="Henrissat B."/>
            <person name="Hibbett D."/>
            <person name="Martinez A.T."/>
            <person name="Grigoriev I.V."/>
        </authorList>
    </citation>
    <scope>NUCLEOTIDE SEQUENCE</scope>
    <source>
        <strain evidence="3">AH 40177</strain>
    </source>
</reference>
<protein>
    <recommendedName>
        <fullName evidence="2">Protein kinase domain-containing protein</fullName>
    </recommendedName>
</protein>
<name>A0A9P5U5G7_9AGAR</name>
<dbReference type="InterPro" id="IPR008266">
    <property type="entry name" value="Tyr_kinase_AS"/>
</dbReference>
<dbReference type="PROSITE" id="PS00109">
    <property type="entry name" value="PROTEIN_KINASE_TYR"/>
    <property type="match status" value="1"/>
</dbReference>
<evidence type="ECO:0000259" key="2">
    <source>
        <dbReference type="PROSITE" id="PS50011"/>
    </source>
</evidence>
<dbReference type="PANTHER" id="PTHR38248:SF2">
    <property type="entry name" value="FUNK1 11"/>
    <property type="match status" value="1"/>
</dbReference>
<evidence type="ECO:0000313" key="4">
    <source>
        <dbReference type="Proteomes" id="UP000772434"/>
    </source>
</evidence>
<dbReference type="Gene3D" id="1.10.510.10">
    <property type="entry name" value="Transferase(Phosphotransferase) domain 1"/>
    <property type="match status" value="1"/>
</dbReference>
<dbReference type="GO" id="GO:0005524">
    <property type="term" value="F:ATP binding"/>
    <property type="evidence" value="ECO:0007669"/>
    <property type="project" value="InterPro"/>
</dbReference>
<dbReference type="InterPro" id="IPR000719">
    <property type="entry name" value="Prot_kinase_dom"/>
</dbReference>
<dbReference type="Proteomes" id="UP000772434">
    <property type="component" value="Unassembled WGS sequence"/>
</dbReference>
<dbReference type="EMBL" id="JADNRY010000083">
    <property type="protein sequence ID" value="KAF9066707.1"/>
    <property type="molecule type" value="Genomic_DNA"/>
</dbReference>
<dbReference type="SMART" id="SM00220">
    <property type="entry name" value="S_TKc"/>
    <property type="match status" value="1"/>
</dbReference>
<feature type="region of interest" description="Disordered" evidence="1">
    <location>
        <begin position="37"/>
        <end position="57"/>
    </location>
</feature>
<dbReference type="OrthoDB" id="5569250at2759"/>
<dbReference type="PANTHER" id="PTHR38248">
    <property type="entry name" value="FUNK1 6"/>
    <property type="match status" value="1"/>
</dbReference>
<dbReference type="InterPro" id="IPR011009">
    <property type="entry name" value="Kinase-like_dom_sf"/>
</dbReference>
<organism evidence="3 4">
    <name type="scientific">Rhodocollybia butyracea</name>
    <dbReference type="NCBI Taxonomy" id="206335"/>
    <lineage>
        <taxon>Eukaryota</taxon>
        <taxon>Fungi</taxon>
        <taxon>Dikarya</taxon>
        <taxon>Basidiomycota</taxon>
        <taxon>Agaricomycotina</taxon>
        <taxon>Agaricomycetes</taxon>
        <taxon>Agaricomycetidae</taxon>
        <taxon>Agaricales</taxon>
        <taxon>Marasmiineae</taxon>
        <taxon>Omphalotaceae</taxon>
        <taxon>Rhodocollybia</taxon>
    </lineage>
</organism>
<dbReference type="AlphaFoldDB" id="A0A9P5U5G7"/>
<comment type="caution">
    <text evidence="3">The sequence shown here is derived from an EMBL/GenBank/DDBJ whole genome shotgun (WGS) entry which is preliminary data.</text>
</comment>
<dbReference type="SUPFAM" id="SSF56112">
    <property type="entry name" value="Protein kinase-like (PK-like)"/>
    <property type="match status" value="1"/>
</dbReference>